<keyword evidence="2 6" id="KW-0698">rRNA processing</keyword>
<feature type="domain" description="Tetrapyrrole methylase" evidence="7">
    <location>
        <begin position="11"/>
        <end position="210"/>
    </location>
</feature>
<dbReference type="CDD" id="cd11648">
    <property type="entry name" value="RsmI"/>
    <property type="match status" value="1"/>
</dbReference>
<reference evidence="9 10" key="1">
    <citation type="submission" date="2019-02" db="EMBL/GenBank/DDBJ databases">
        <title>Prokaryotic population dynamics and viral predation in marine succession experiment using metagenomics: the confinement effect.</title>
        <authorList>
            <person name="Haro-Moreno J.M."/>
            <person name="Rodriguez-Valera F."/>
            <person name="Lopez-Perez M."/>
        </authorList>
    </citation>
    <scope>NUCLEOTIDE SEQUENCE [LARGE SCALE GENOMIC DNA]</scope>
    <source>
        <strain evidence="9">MED-G157</strain>
    </source>
</reference>
<comment type="catalytic activity">
    <reaction evidence="6">
        <text>cytidine(1402) in 16S rRNA + S-adenosyl-L-methionine = 2'-O-methylcytidine(1402) in 16S rRNA + S-adenosyl-L-homocysteine + H(+)</text>
        <dbReference type="Rhea" id="RHEA:42924"/>
        <dbReference type="Rhea" id="RHEA-COMP:10285"/>
        <dbReference type="Rhea" id="RHEA-COMP:10286"/>
        <dbReference type="ChEBI" id="CHEBI:15378"/>
        <dbReference type="ChEBI" id="CHEBI:57856"/>
        <dbReference type="ChEBI" id="CHEBI:59789"/>
        <dbReference type="ChEBI" id="CHEBI:74495"/>
        <dbReference type="ChEBI" id="CHEBI:82748"/>
        <dbReference type="EC" id="2.1.1.198"/>
    </reaction>
</comment>
<dbReference type="PANTHER" id="PTHR46111">
    <property type="entry name" value="RIBOSOMAL RNA SMALL SUBUNIT METHYLTRANSFERASE I"/>
    <property type="match status" value="1"/>
</dbReference>
<dbReference type="GO" id="GO:0070677">
    <property type="term" value="F:rRNA (cytosine-2'-O-)-methyltransferase activity"/>
    <property type="evidence" value="ECO:0007669"/>
    <property type="project" value="UniProtKB-UniRule"/>
</dbReference>
<comment type="similarity">
    <text evidence="6">Belongs to the methyltransferase superfamily. RsmI family.</text>
</comment>
<dbReference type="GO" id="GO:0005737">
    <property type="term" value="C:cytoplasm"/>
    <property type="evidence" value="ECO:0007669"/>
    <property type="project" value="UniProtKB-SubCell"/>
</dbReference>
<dbReference type="Pfam" id="PF00590">
    <property type="entry name" value="TP_methylase"/>
    <property type="match status" value="1"/>
</dbReference>
<dbReference type="PANTHER" id="PTHR46111:SF1">
    <property type="entry name" value="RIBOSOMAL RNA SMALL SUBUNIT METHYLTRANSFERASE I"/>
    <property type="match status" value="1"/>
</dbReference>
<dbReference type="InterPro" id="IPR018063">
    <property type="entry name" value="SAM_MeTrfase_RsmI_CS"/>
</dbReference>
<keyword evidence="1 6" id="KW-0963">Cytoplasm</keyword>
<evidence type="ECO:0000313" key="9">
    <source>
        <dbReference type="EMBL" id="RZO77517.1"/>
    </source>
</evidence>
<evidence type="ECO:0000256" key="6">
    <source>
        <dbReference type="HAMAP-Rule" id="MF_01877"/>
    </source>
</evidence>
<protein>
    <recommendedName>
        <fullName evidence="6">Ribosomal RNA small subunit methyltransferase I</fullName>
        <ecNumber evidence="6">2.1.1.198</ecNumber>
    </recommendedName>
    <alternativeName>
        <fullName evidence="6">16S rRNA 2'-O-ribose C1402 methyltransferase</fullName>
    </alternativeName>
    <alternativeName>
        <fullName evidence="6">rRNA (cytidine-2'-O-)-methyltransferase RsmI</fullName>
    </alternativeName>
</protein>
<dbReference type="NCBIfam" id="TIGR00096">
    <property type="entry name" value="16S rRNA (cytidine(1402)-2'-O)-methyltransferase"/>
    <property type="match status" value="1"/>
</dbReference>
<keyword evidence="3 6" id="KW-0489">Methyltransferase</keyword>
<accession>A0A520S4V3</accession>
<dbReference type="EMBL" id="SHAG01000002">
    <property type="protein sequence ID" value="RZO77517.1"/>
    <property type="molecule type" value="Genomic_DNA"/>
</dbReference>
<comment type="function">
    <text evidence="6">Catalyzes the 2'-O-methylation of the ribose of cytidine 1402 (C1402) in 16S rRNA.</text>
</comment>
<organism evidence="9 10">
    <name type="scientific">OM182 bacterium</name>
    <dbReference type="NCBI Taxonomy" id="2510334"/>
    <lineage>
        <taxon>Bacteria</taxon>
        <taxon>Pseudomonadati</taxon>
        <taxon>Pseudomonadota</taxon>
        <taxon>Gammaproteobacteria</taxon>
        <taxon>OMG group</taxon>
        <taxon>OM182 clade</taxon>
    </lineage>
</organism>
<dbReference type="InterPro" id="IPR014776">
    <property type="entry name" value="4pyrrole_Mease_sub2"/>
</dbReference>
<gene>
    <name evidence="6 9" type="primary">rsmI</name>
    <name evidence="9" type="ORF">EVA68_01310</name>
</gene>
<dbReference type="Pfam" id="PF23016">
    <property type="entry name" value="RsmI_C"/>
    <property type="match status" value="1"/>
</dbReference>
<proteinExistence type="inferred from homology"/>
<dbReference type="InterPro" id="IPR008189">
    <property type="entry name" value="rRNA_ssu_MeTfrase_I"/>
</dbReference>
<dbReference type="InterPro" id="IPR035996">
    <property type="entry name" value="4pyrrol_Methylase_sf"/>
</dbReference>
<dbReference type="FunFam" id="3.30.950.10:FF:000002">
    <property type="entry name" value="Ribosomal RNA small subunit methyltransferase I"/>
    <property type="match status" value="1"/>
</dbReference>
<dbReference type="SUPFAM" id="SSF53790">
    <property type="entry name" value="Tetrapyrrole methylase"/>
    <property type="match status" value="1"/>
</dbReference>
<dbReference type="PROSITE" id="PS01296">
    <property type="entry name" value="RSMI"/>
    <property type="match status" value="1"/>
</dbReference>
<evidence type="ECO:0000256" key="3">
    <source>
        <dbReference type="ARBA" id="ARBA00022603"/>
    </source>
</evidence>
<evidence type="ECO:0000256" key="4">
    <source>
        <dbReference type="ARBA" id="ARBA00022679"/>
    </source>
</evidence>
<comment type="subcellular location">
    <subcellularLocation>
        <location evidence="6">Cytoplasm</location>
    </subcellularLocation>
</comment>
<keyword evidence="5 6" id="KW-0949">S-adenosyl-L-methionine</keyword>
<evidence type="ECO:0000256" key="5">
    <source>
        <dbReference type="ARBA" id="ARBA00022691"/>
    </source>
</evidence>
<dbReference type="InterPro" id="IPR014777">
    <property type="entry name" value="4pyrrole_Mease_sub1"/>
</dbReference>
<dbReference type="InterPro" id="IPR053910">
    <property type="entry name" value="RsmI_HTH"/>
</dbReference>
<dbReference type="HAMAP" id="MF_01877">
    <property type="entry name" value="16SrRNA_methyltr_I"/>
    <property type="match status" value="1"/>
</dbReference>
<dbReference type="FunFam" id="3.40.1010.10:FF:000007">
    <property type="entry name" value="Ribosomal RNA small subunit methyltransferase I"/>
    <property type="match status" value="1"/>
</dbReference>
<keyword evidence="4 6" id="KW-0808">Transferase</keyword>
<dbReference type="Gene3D" id="3.40.1010.10">
    <property type="entry name" value="Cobalt-precorrin-4 Transmethylase, Domain 1"/>
    <property type="match status" value="1"/>
</dbReference>
<dbReference type="InterPro" id="IPR000878">
    <property type="entry name" value="4pyrrol_Mease"/>
</dbReference>
<sequence length="285" mass="31161">MRKSLESFGDLYVVATPIGNLEDMTMRAGRILSIVDYIAAEDTRRTKTLLRQLGVNTRTRAYHDYNEELVSKAVISDLKGGLDVALVSDAGTPQVSDPGYHLVKQAFSAGIRVIPIPGPSALSAAISVSGVPTASFLFEGFLPSKGKKRQETLERLAREEHSVVLYEAPHRIISLLDAMSLTMGENRGLTIARELTKLHEQVCYGTLGSILAAFENDTIPCRGEFVIVVEGEKNKAPLIDIGAEHIMRELIRELPLSKAADVASRLVGQSRKSLYAFGLELKNKL</sequence>
<dbReference type="Gene3D" id="3.30.950.10">
    <property type="entry name" value="Methyltransferase, Cobalt-precorrin-4 Transmethylase, Domain 2"/>
    <property type="match status" value="1"/>
</dbReference>
<evidence type="ECO:0000256" key="1">
    <source>
        <dbReference type="ARBA" id="ARBA00022490"/>
    </source>
</evidence>
<evidence type="ECO:0000256" key="2">
    <source>
        <dbReference type="ARBA" id="ARBA00022552"/>
    </source>
</evidence>
<dbReference type="Proteomes" id="UP000316199">
    <property type="component" value="Unassembled WGS sequence"/>
</dbReference>
<evidence type="ECO:0000259" key="7">
    <source>
        <dbReference type="Pfam" id="PF00590"/>
    </source>
</evidence>
<dbReference type="AlphaFoldDB" id="A0A520S4V3"/>
<comment type="caution">
    <text evidence="9">The sequence shown here is derived from an EMBL/GenBank/DDBJ whole genome shotgun (WGS) entry which is preliminary data.</text>
</comment>
<name>A0A520S4V3_9GAMM</name>
<feature type="domain" description="RsmI HTH" evidence="8">
    <location>
        <begin position="243"/>
        <end position="282"/>
    </location>
</feature>
<evidence type="ECO:0000259" key="8">
    <source>
        <dbReference type="Pfam" id="PF23016"/>
    </source>
</evidence>
<dbReference type="PIRSF" id="PIRSF005917">
    <property type="entry name" value="MTase_YraL"/>
    <property type="match status" value="1"/>
</dbReference>
<dbReference type="EC" id="2.1.1.198" evidence="6"/>
<evidence type="ECO:0000313" key="10">
    <source>
        <dbReference type="Proteomes" id="UP000316199"/>
    </source>
</evidence>